<dbReference type="InterPro" id="IPR029039">
    <property type="entry name" value="Flavoprotein-like_sf"/>
</dbReference>
<dbReference type="AlphaFoldDB" id="A0A1F6V352"/>
<dbReference type="GO" id="GO:0016491">
    <property type="term" value="F:oxidoreductase activity"/>
    <property type="evidence" value="ECO:0007669"/>
    <property type="project" value="InterPro"/>
</dbReference>
<dbReference type="GO" id="GO:0010181">
    <property type="term" value="F:FMN binding"/>
    <property type="evidence" value="ECO:0007669"/>
    <property type="project" value="TreeGrafter"/>
</dbReference>
<name>A0A1F6V352_9BACT</name>
<proteinExistence type="predicted"/>
<reference evidence="2 3" key="1">
    <citation type="journal article" date="2016" name="Nat. Commun.">
        <title>Thousands of microbial genomes shed light on interconnected biogeochemical processes in an aquifer system.</title>
        <authorList>
            <person name="Anantharaman K."/>
            <person name="Brown C.T."/>
            <person name="Hug L.A."/>
            <person name="Sharon I."/>
            <person name="Castelle C.J."/>
            <person name="Probst A.J."/>
            <person name="Thomas B.C."/>
            <person name="Singh A."/>
            <person name="Wilkins M.J."/>
            <person name="Karaoz U."/>
            <person name="Brodie E.L."/>
            <person name="Williams K.H."/>
            <person name="Hubbard S.S."/>
            <person name="Banfield J.F."/>
        </authorList>
    </citation>
    <scope>NUCLEOTIDE SEQUENCE [LARGE SCALE GENOMIC DNA]</scope>
</reference>
<evidence type="ECO:0000313" key="3">
    <source>
        <dbReference type="Proteomes" id="UP000178985"/>
    </source>
</evidence>
<evidence type="ECO:0000259" key="1">
    <source>
        <dbReference type="Pfam" id="PF03358"/>
    </source>
</evidence>
<dbReference type="SUPFAM" id="SSF52218">
    <property type="entry name" value="Flavoproteins"/>
    <property type="match status" value="1"/>
</dbReference>
<dbReference type="Gene3D" id="3.40.50.360">
    <property type="match status" value="1"/>
</dbReference>
<feature type="domain" description="NADPH-dependent FMN reductase-like" evidence="1">
    <location>
        <begin position="3"/>
        <end position="143"/>
    </location>
</feature>
<sequence>MLNIKIIIGSTRPNRFSEHAGAWIYEIAKARTDMEVEVLDLRDYPMPFYNEPISPSYIMGEYPNPEVNNWAKKIAEADGFIIVAPEYNRGPSAVLKNSLDSISKEWKYKAITFVGYGSVGGGRSIEQLRLNSVELWMTPTRNAVHIFEPWTLVDEKNNLKAGVLDHYEGSAIGALDNLVFLATALQEARAKISTGK</sequence>
<dbReference type="PANTHER" id="PTHR30543">
    <property type="entry name" value="CHROMATE REDUCTASE"/>
    <property type="match status" value="1"/>
</dbReference>
<dbReference type="PANTHER" id="PTHR30543:SF21">
    <property type="entry name" value="NAD(P)H-DEPENDENT FMN REDUCTASE LOT6"/>
    <property type="match status" value="1"/>
</dbReference>
<dbReference type="InterPro" id="IPR050712">
    <property type="entry name" value="NAD(P)H-dep_reductase"/>
</dbReference>
<protein>
    <recommendedName>
        <fullName evidence="1">NADPH-dependent FMN reductase-like domain-containing protein</fullName>
    </recommendedName>
</protein>
<dbReference type="Proteomes" id="UP000178985">
    <property type="component" value="Unassembled WGS sequence"/>
</dbReference>
<dbReference type="InterPro" id="IPR005025">
    <property type="entry name" value="FMN_Rdtase-like_dom"/>
</dbReference>
<dbReference type="EMBL" id="MFTO01000008">
    <property type="protein sequence ID" value="OGI64055.1"/>
    <property type="molecule type" value="Genomic_DNA"/>
</dbReference>
<gene>
    <name evidence="2" type="ORF">A2733_02550</name>
</gene>
<comment type="caution">
    <text evidence="2">The sequence shown here is derived from an EMBL/GenBank/DDBJ whole genome shotgun (WGS) entry which is preliminary data.</text>
</comment>
<accession>A0A1F6V352</accession>
<evidence type="ECO:0000313" key="2">
    <source>
        <dbReference type="EMBL" id="OGI64055.1"/>
    </source>
</evidence>
<organism evidence="2 3">
    <name type="scientific">Candidatus Nomurabacteria bacterium RIFCSPHIGHO2_01_FULL_40_20</name>
    <dbReference type="NCBI Taxonomy" id="1801738"/>
    <lineage>
        <taxon>Bacteria</taxon>
        <taxon>Candidatus Nomuraibacteriota</taxon>
    </lineage>
</organism>
<dbReference type="Pfam" id="PF03358">
    <property type="entry name" value="FMN_red"/>
    <property type="match status" value="1"/>
</dbReference>
<dbReference type="GO" id="GO:0005829">
    <property type="term" value="C:cytosol"/>
    <property type="evidence" value="ECO:0007669"/>
    <property type="project" value="TreeGrafter"/>
</dbReference>